<dbReference type="Proteomes" id="UP000635477">
    <property type="component" value="Unassembled WGS sequence"/>
</dbReference>
<feature type="transmembrane region" description="Helical" evidence="2">
    <location>
        <begin position="173"/>
        <end position="198"/>
    </location>
</feature>
<evidence type="ECO:0000256" key="1">
    <source>
        <dbReference type="SAM" id="MobiDB-lite"/>
    </source>
</evidence>
<evidence type="ECO:0000259" key="3">
    <source>
        <dbReference type="Pfam" id="PF24841"/>
    </source>
</evidence>
<dbReference type="PANTHER" id="PTHR37846">
    <property type="entry name" value="YALI0B21296P"/>
    <property type="match status" value="1"/>
</dbReference>
<gene>
    <name evidence="4" type="ORF">FZEAL_3577</name>
</gene>
<dbReference type="EMBL" id="JABEYC010000235">
    <property type="protein sequence ID" value="KAF4980398.1"/>
    <property type="molecule type" value="Genomic_DNA"/>
</dbReference>
<dbReference type="OrthoDB" id="5597489at2759"/>
<feature type="region of interest" description="Disordered" evidence="1">
    <location>
        <begin position="1"/>
        <end position="24"/>
    </location>
</feature>
<reference evidence="4" key="1">
    <citation type="journal article" date="2020" name="BMC Genomics">
        <title>Correction to: Identification and distribution of gene clusters required for synthesis of sphingolipid metabolism inhibitors in diverse species of the filamentous fungus Fusarium.</title>
        <authorList>
            <person name="Kim H.S."/>
            <person name="Lohmar J.M."/>
            <person name="Busman M."/>
            <person name="Brown D.W."/>
            <person name="Naumann T.A."/>
            <person name="Divon H.H."/>
            <person name="Lysoe E."/>
            <person name="Uhlig S."/>
            <person name="Proctor R.H."/>
        </authorList>
    </citation>
    <scope>NUCLEOTIDE SEQUENCE</scope>
    <source>
        <strain evidence="4">NRRL 22465</strain>
    </source>
</reference>
<keyword evidence="5" id="KW-1185">Reference proteome</keyword>
<evidence type="ECO:0000313" key="5">
    <source>
        <dbReference type="Proteomes" id="UP000635477"/>
    </source>
</evidence>
<protein>
    <recommendedName>
        <fullName evidence="3">DUF7719 domain-containing protein</fullName>
    </recommendedName>
</protein>
<feature type="compositionally biased region" description="Basic and acidic residues" evidence="1">
    <location>
        <begin position="7"/>
        <end position="24"/>
    </location>
</feature>
<dbReference type="Pfam" id="PF24841">
    <property type="entry name" value="DUF7719"/>
    <property type="match status" value="1"/>
</dbReference>
<evidence type="ECO:0000313" key="4">
    <source>
        <dbReference type="EMBL" id="KAF4980398.1"/>
    </source>
</evidence>
<sequence>MARQRKEKTAKDIKLEQPDRSEPSKKTLLDFAQGRNLFEEADRRQREIDEGDAVLSPGAERFLETLLWTTTISTVHFTFDVLVQRQYGIDVSWGQVLTRTLSAWILFVILFYALHPHYASPTFLPFLPKKYQEHVRQSIFFVMGISCGCYLIHITNNYGYVAVLKQAPPLGCLWLWAVVEMDLLWAFPSLLVAIGYAWKNGYGLT</sequence>
<reference evidence="4" key="2">
    <citation type="submission" date="2020-05" db="EMBL/GenBank/DDBJ databases">
        <authorList>
            <person name="Kim H.-S."/>
            <person name="Proctor R.H."/>
            <person name="Brown D.W."/>
        </authorList>
    </citation>
    <scope>NUCLEOTIDE SEQUENCE</scope>
    <source>
        <strain evidence="4">NRRL 22465</strain>
    </source>
</reference>
<dbReference type="PANTHER" id="PTHR37846:SF1">
    <property type="entry name" value="DEACETYLASE-LIKE PROTEIN"/>
    <property type="match status" value="1"/>
</dbReference>
<accession>A0A8H4UP95</accession>
<feature type="transmembrane region" description="Helical" evidence="2">
    <location>
        <begin position="139"/>
        <end position="161"/>
    </location>
</feature>
<keyword evidence="2" id="KW-0812">Transmembrane</keyword>
<keyword evidence="2" id="KW-1133">Transmembrane helix</keyword>
<keyword evidence="2" id="KW-0472">Membrane</keyword>
<feature type="domain" description="DUF7719" evidence="3">
    <location>
        <begin position="136"/>
        <end position="203"/>
    </location>
</feature>
<proteinExistence type="predicted"/>
<name>A0A8H4UP95_9HYPO</name>
<feature type="transmembrane region" description="Helical" evidence="2">
    <location>
        <begin position="101"/>
        <end position="119"/>
    </location>
</feature>
<evidence type="ECO:0000256" key="2">
    <source>
        <dbReference type="SAM" id="Phobius"/>
    </source>
</evidence>
<dbReference type="AlphaFoldDB" id="A0A8H4UP95"/>
<dbReference type="InterPro" id="IPR056136">
    <property type="entry name" value="DUF7719"/>
</dbReference>
<comment type="caution">
    <text evidence="4">The sequence shown here is derived from an EMBL/GenBank/DDBJ whole genome shotgun (WGS) entry which is preliminary data.</text>
</comment>
<organism evidence="4 5">
    <name type="scientific">Fusarium zealandicum</name>
    <dbReference type="NCBI Taxonomy" id="1053134"/>
    <lineage>
        <taxon>Eukaryota</taxon>
        <taxon>Fungi</taxon>
        <taxon>Dikarya</taxon>
        <taxon>Ascomycota</taxon>
        <taxon>Pezizomycotina</taxon>
        <taxon>Sordariomycetes</taxon>
        <taxon>Hypocreomycetidae</taxon>
        <taxon>Hypocreales</taxon>
        <taxon>Nectriaceae</taxon>
        <taxon>Fusarium</taxon>
        <taxon>Fusarium staphyleae species complex</taxon>
    </lineage>
</organism>